<accession>A0A7X1C747</accession>
<feature type="domain" description="DhaL" evidence="10">
    <location>
        <begin position="9"/>
        <end position="210"/>
    </location>
</feature>
<dbReference type="InterPro" id="IPR004007">
    <property type="entry name" value="DhaL_dom"/>
</dbReference>
<dbReference type="EMBL" id="JAARRG010000008">
    <property type="protein sequence ID" value="MBC1486829.1"/>
    <property type="molecule type" value="Genomic_DNA"/>
</dbReference>
<dbReference type="Pfam" id="PF02734">
    <property type="entry name" value="Dak2"/>
    <property type="match status" value="1"/>
</dbReference>
<reference evidence="11 12" key="1">
    <citation type="submission" date="2020-03" db="EMBL/GenBank/DDBJ databases">
        <title>Soil Listeria distribution.</title>
        <authorList>
            <person name="Liao J."/>
            <person name="Wiedmann M."/>
        </authorList>
    </citation>
    <scope>NUCLEOTIDE SEQUENCE [LARGE SCALE GENOMIC DNA]</scope>
    <source>
        <strain evidence="11 12">FSL L7-1560</strain>
    </source>
</reference>
<organism evidence="11 12">
    <name type="scientific">Listeria seeligeri</name>
    <dbReference type="NCBI Taxonomy" id="1640"/>
    <lineage>
        <taxon>Bacteria</taxon>
        <taxon>Bacillati</taxon>
        <taxon>Bacillota</taxon>
        <taxon>Bacilli</taxon>
        <taxon>Bacillales</taxon>
        <taxon>Listeriaceae</taxon>
        <taxon>Listeria</taxon>
    </lineage>
</organism>
<dbReference type="SMART" id="SM01120">
    <property type="entry name" value="Dak2"/>
    <property type="match status" value="1"/>
</dbReference>
<comment type="pathway">
    <text evidence="3">Polyol metabolism; glycerol degradation.</text>
</comment>
<dbReference type="FunFam" id="1.25.40.340:FF:000002">
    <property type="entry name" value="Dihydroxyacetone kinase, L subunit"/>
    <property type="match status" value="1"/>
</dbReference>
<name>A0A7X1C747_LISSE</name>
<dbReference type="Gene3D" id="1.25.40.340">
    <property type="match status" value="1"/>
</dbReference>
<dbReference type="NCBIfam" id="TIGR02365">
    <property type="entry name" value="dha_L_ycgS"/>
    <property type="match status" value="1"/>
</dbReference>
<evidence type="ECO:0000256" key="2">
    <source>
        <dbReference type="ARBA" id="ARBA00001946"/>
    </source>
</evidence>
<evidence type="ECO:0000256" key="6">
    <source>
        <dbReference type="ARBA" id="ARBA00022777"/>
    </source>
</evidence>
<evidence type="ECO:0000256" key="7">
    <source>
        <dbReference type="ARBA" id="ARBA00022798"/>
    </source>
</evidence>
<keyword evidence="5" id="KW-0808">Transferase</keyword>
<comment type="function">
    <text evidence="9">ADP-binding subunit of the dihydroxyacetone kinase, which is responsible for the phosphoenolpyruvate (PEP)-dependent phosphorylation of dihydroxyacetone. DhaL-ADP is converted to DhaL-ATP via a phosphoryl group transfer from DhaM and transmits it to dihydroxyacetone binds to DhaK.</text>
</comment>
<keyword evidence="7" id="KW-0319">Glycerol metabolism</keyword>
<dbReference type="PANTHER" id="PTHR28629:SF4">
    <property type="entry name" value="TRIOKINASE_FMN CYCLASE"/>
    <property type="match status" value="1"/>
</dbReference>
<evidence type="ECO:0000259" key="10">
    <source>
        <dbReference type="PROSITE" id="PS51480"/>
    </source>
</evidence>
<evidence type="ECO:0000256" key="1">
    <source>
        <dbReference type="ARBA" id="ARBA00001113"/>
    </source>
</evidence>
<proteinExistence type="predicted"/>
<dbReference type="AlphaFoldDB" id="A0A7X1C747"/>
<dbReference type="RefSeq" id="WP_185383963.1">
    <property type="nucleotide sequence ID" value="NZ_JAARRG010000008.1"/>
</dbReference>
<evidence type="ECO:0000256" key="5">
    <source>
        <dbReference type="ARBA" id="ARBA00022679"/>
    </source>
</evidence>
<evidence type="ECO:0000313" key="12">
    <source>
        <dbReference type="Proteomes" id="UP000523362"/>
    </source>
</evidence>
<dbReference type="Proteomes" id="UP000523362">
    <property type="component" value="Unassembled WGS sequence"/>
</dbReference>
<evidence type="ECO:0000256" key="3">
    <source>
        <dbReference type="ARBA" id="ARBA00004745"/>
    </source>
</evidence>
<dbReference type="InterPro" id="IPR036117">
    <property type="entry name" value="DhaL_dom_sf"/>
</dbReference>
<evidence type="ECO:0000256" key="4">
    <source>
        <dbReference type="ARBA" id="ARBA00012095"/>
    </source>
</evidence>
<dbReference type="InterPro" id="IPR050861">
    <property type="entry name" value="Dihydroxyacetone_Kinase"/>
</dbReference>
<keyword evidence="6 11" id="KW-0418">Kinase</keyword>
<evidence type="ECO:0000313" key="11">
    <source>
        <dbReference type="EMBL" id="MBC1486829.1"/>
    </source>
</evidence>
<dbReference type="PANTHER" id="PTHR28629">
    <property type="entry name" value="TRIOKINASE/FMN CYCLASE"/>
    <property type="match status" value="1"/>
</dbReference>
<sequence>MSELVLDSTFFGQVLQDMGALIEKERDYLTGLDSDIGDGDHGINLSIGFREVNKQLDELLAVSPDIATLLKKSGMILLGKVGGASGPLYGSFFMKCGADVAGKTELNFDELCGMIINGAVAVQHRGKAELGDKTMMDAFLPGIEVLENRDADADPVVTFTAFVEAMHAGAQSTIPLIAKKGRALRLGERAIGHIDPGSESSWMLMNVILENLKKAV</sequence>
<comment type="subunit">
    <text evidence="8">Homodimer. The dihydroxyacetone kinase complex is composed of a homodimer of DhaM, a homodimer of DhaK and the subunit DhaL.</text>
</comment>
<dbReference type="GO" id="GO:0047324">
    <property type="term" value="F:phosphoenolpyruvate-glycerone phosphotransferase activity"/>
    <property type="evidence" value="ECO:0007669"/>
    <property type="project" value="UniProtKB-EC"/>
</dbReference>
<evidence type="ECO:0000256" key="9">
    <source>
        <dbReference type="ARBA" id="ARBA00055771"/>
    </source>
</evidence>
<dbReference type="GO" id="GO:0005829">
    <property type="term" value="C:cytosol"/>
    <property type="evidence" value="ECO:0007669"/>
    <property type="project" value="TreeGrafter"/>
</dbReference>
<dbReference type="InterPro" id="IPR012737">
    <property type="entry name" value="DhaK_L_YcgS"/>
</dbReference>
<evidence type="ECO:0000256" key="8">
    <source>
        <dbReference type="ARBA" id="ARBA00046577"/>
    </source>
</evidence>
<dbReference type="EC" id="2.7.1.121" evidence="4"/>
<dbReference type="GO" id="GO:0004371">
    <property type="term" value="F:glycerone kinase activity"/>
    <property type="evidence" value="ECO:0007669"/>
    <property type="project" value="InterPro"/>
</dbReference>
<dbReference type="PROSITE" id="PS51480">
    <property type="entry name" value="DHAL"/>
    <property type="match status" value="1"/>
</dbReference>
<gene>
    <name evidence="11" type="primary">dhaL</name>
    <name evidence="11" type="ORF">HB897_11385</name>
</gene>
<comment type="cofactor">
    <cofactor evidence="2">
        <name>Mg(2+)</name>
        <dbReference type="ChEBI" id="CHEBI:18420"/>
    </cofactor>
</comment>
<comment type="catalytic activity">
    <reaction evidence="1">
        <text>dihydroxyacetone + phosphoenolpyruvate = dihydroxyacetone phosphate + pyruvate</text>
        <dbReference type="Rhea" id="RHEA:18381"/>
        <dbReference type="ChEBI" id="CHEBI:15361"/>
        <dbReference type="ChEBI" id="CHEBI:16016"/>
        <dbReference type="ChEBI" id="CHEBI:57642"/>
        <dbReference type="ChEBI" id="CHEBI:58702"/>
        <dbReference type="EC" id="2.7.1.121"/>
    </reaction>
</comment>
<dbReference type="GO" id="GO:0019563">
    <property type="term" value="P:glycerol catabolic process"/>
    <property type="evidence" value="ECO:0007669"/>
    <property type="project" value="TreeGrafter"/>
</dbReference>
<comment type="caution">
    <text evidence="11">The sequence shown here is derived from an EMBL/GenBank/DDBJ whole genome shotgun (WGS) entry which is preliminary data.</text>
</comment>
<protein>
    <recommendedName>
        <fullName evidence="4">phosphoenolpyruvate--glycerone phosphotransferase</fullName>
        <ecNumber evidence="4">2.7.1.121</ecNumber>
    </recommendedName>
</protein>
<dbReference type="SUPFAM" id="SSF101473">
    <property type="entry name" value="DhaL-like"/>
    <property type="match status" value="1"/>
</dbReference>